<dbReference type="EMBL" id="JBHMAH010000029">
    <property type="protein sequence ID" value="MFB9861153.1"/>
    <property type="molecule type" value="Genomic_DNA"/>
</dbReference>
<gene>
    <name evidence="7" type="ORF">ACFFLE_08760</name>
</gene>
<evidence type="ECO:0000256" key="1">
    <source>
        <dbReference type="ARBA" id="ARBA00022722"/>
    </source>
</evidence>
<protein>
    <recommendedName>
        <fullName evidence="6">Very short patch repair endonuclease</fullName>
        <ecNumber evidence="6">3.1.-.-</ecNumber>
    </recommendedName>
</protein>
<dbReference type="EC" id="3.1.-.-" evidence="6"/>
<evidence type="ECO:0000256" key="6">
    <source>
        <dbReference type="PIRNR" id="PIRNR018267"/>
    </source>
</evidence>
<evidence type="ECO:0000256" key="2">
    <source>
        <dbReference type="ARBA" id="ARBA00022759"/>
    </source>
</evidence>
<dbReference type="RefSeq" id="WP_380570717.1">
    <property type="nucleotide sequence ID" value="NZ_JBHMAH010000029.1"/>
</dbReference>
<keyword evidence="8" id="KW-1185">Reference proteome</keyword>
<evidence type="ECO:0000313" key="7">
    <source>
        <dbReference type="EMBL" id="MFB9861153.1"/>
    </source>
</evidence>
<keyword evidence="3 6" id="KW-0227">DNA damage</keyword>
<dbReference type="NCBIfam" id="TIGR00632">
    <property type="entry name" value="vsr"/>
    <property type="match status" value="1"/>
</dbReference>
<dbReference type="InterPro" id="IPR011335">
    <property type="entry name" value="Restrct_endonuc-II-like"/>
</dbReference>
<evidence type="ECO:0000256" key="4">
    <source>
        <dbReference type="ARBA" id="ARBA00022801"/>
    </source>
</evidence>
<evidence type="ECO:0000256" key="5">
    <source>
        <dbReference type="ARBA" id="ARBA00023204"/>
    </source>
</evidence>
<dbReference type="PIRSF" id="PIRSF018267">
    <property type="entry name" value="VSR_endonuc"/>
    <property type="match status" value="1"/>
</dbReference>
<evidence type="ECO:0000313" key="8">
    <source>
        <dbReference type="Proteomes" id="UP001589740"/>
    </source>
</evidence>
<dbReference type="GO" id="GO:0004519">
    <property type="term" value="F:endonuclease activity"/>
    <property type="evidence" value="ECO:0007669"/>
    <property type="project" value="UniProtKB-KW"/>
</dbReference>
<keyword evidence="1 6" id="KW-0540">Nuclease</keyword>
<accession>A0ABV5Z4W5</accession>
<name>A0ABV5Z4W5_9STAP</name>
<dbReference type="SUPFAM" id="SSF52980">
    <property type="entry name" value="Restriction endonuclease-like"/>
    <property type="match status" value="1"/>
</dbReference>
<comment type="function">
    <text evidence="6">May nick specific sequences that contain T:G mispairs resulting from m5C-deamination.</text>
</comment>
<dbReference type="Gene3D" id="3.40.960.10">
    <property type="entry name" value="VSR Endonuclease"/>
    <property type="match status" value="1"/>
</dbReference>
<sequence length="140" mass="16949">MADRMTPEQRSKTMSAIKAVSKLESIVASELWKKGYRFRRNTREMFGTPDISIKKYKIVIFIDSCFWHQCPIHGNMPKSNTEFWRKKFKRNKERDEEVNQYYRNGGWNLKRVWEHEVREDLDKTVEEIIAFIENAKERSR</sequence>
<keyword evidence="5 6" id="KW-0234">DNA repair</keyword>
<dbReference type="CDD" id="cd00221">
    <property type="entry name" value="Vsr"/>
    <property type="match status" value="1"/>
</dbReference>
<proteinExistence type="inferred from homology"/>
<keyword evidence="4 6" id="KW-0378">Hydrolase</keyword>
<dbReference type="Pfam" id="PF03852">
    <property type="entry name" value="Vsr"/>
    <property type="match status" value="1"/>
</dbReference>
<evidence type="ECO:0000256" key="3">
    <source>
        <dbReference type="ARBA" id="ARBA00022763"/>
    </source>
</evidence>
<reference evidence="7 8" key="1">
    <citation type="submission" date="2024-09" db="EMBL/GenBank/DDBJ databases">
        <authorList>
            <person name="Sun Q."/>
            <person name="Mori K."/>
        </authorList>
    </citation>
    <scope>NUCLEOTIDE SEQUENCE [LARGE SCALE GENOMIC DNA]</scope>
    <source>
        <strain evidence="7 8">JCM 12822</strain>
    </source>
</reference>
<dbReference type="Proteomes" id="UP001589740">
    <property type="component" value="Unassembled WGS sequence"/>
</dbReference>
<organism evidence="7 8">
    <name type="scientific">Salinicoccus siamensis</name>
    <dbReference type="NCBI Taxonomy" id="381830"/>
    <lineage>
        <taxon>Bacteria</taxon>
        <taxon>Bacillati</taxon>
        <taxon>Bacillota</taxon>
        <taxon>Bacilli</taxon>
        <taxon>Bacillales</taxon>
        <taxon>Staphylococcaceae</taxon>
        <taxon>Salinicoccus</taxon>
    </lineage>
</organism>
<comment type="caution">
    <text evidence="7">The sequence shown here is derived from an EMBL/GenBank/DDBJ whole genome shotgun (WGS) entry which is preliminary data.</text>
</comment>
<dbReference type="InterPro" id="IPR004603">
    <property type="entry name" value="DNA_mismatch_endonuc_vsr"/>
</dbReference>
<comment type="similarity">
    <text evidence="6">Belongs to the vsr family.</text>
</comment>
<keyword evidence="2 6" id="KW-0255">Endonuclease</keyword>